<reference evidence="8 9" key="1">
    <citation type="journal article" date="2016" name="Nat. Commun.">
        <title>Thousands of microbial genomes shed light on interconnected biogeochemical processes in an aquifer system.</title>
        <authorList>
            <person name="Anantharaman K."/>
            <person name="Brown C.T."/>
            <person name="Hug L.A."/>
            <person name="Sharon I."/>
            <person name="Castelle C.J."/>
            <person name="Probst A.J."/>
            <person name="Thomas B.C."/>
            <person name="Singh A."/>
            <person name="Wilkins M.J."/>
            <person name="Karaoz U."/>
            <person name="Brodie E.L."/>
            <person name="Williams K.H."/>
            <person name="Hubbard S.S."/>
            <person name="Banfield J.F."/>
        </authorList>
    </citation>
    <scope>NUCLEOTIDE SEQUENCE [LARGE SCALE GENOMIC DNA]</scope>
</reference>
<dbReference type="EMBL" id="MFKM01000001">
    <property type="protein sequence ID" value="OGG43953.1"/>
    <property type="molecule type" value="Genomic_DNA"/>
</dbReference>
<evidence type="ECO:0000259" key="7">
    <source>
        <dbReference type="Pfam" id="PF00347"/>
    </source>
</evidence>
<dbReference type="InterPro" id="IPR002358">
    <property type="entry name" value="Ribosomal_uL6_CS"/>
</dbReference>
<keyword evidence="6" id="KW-0694">RNA-binding</keyword>
<evidence type="ECO:0000256" key="6">
    <source>
        <dbReference type="RuleBase" id="RU003870"/>
    </source>
</evidence>
<dbReference type="SUPFAM" id="SSF56053">
    <property type="entry name" value="Ribosomal protein L6"/>
    <property type="match status" value="2"/>
</dbReference>
<dbReference type="InterPro" id="IPR036789">
    <property type="entry name" value="Ribosomal_uL6-like_a/b-dom_sf"/>
</dbReference>
<proteinExistence type="inferred from homology"/>
<dbReference type="GO" id="GO:0003735">
    <property type="term" value="F:structural constituent of ribosome"/>
    <property type="evidence" value="ECO:0007669"/>
    <property type="project" value="UniProtKB-UniRule"/>
</dbReference>
<evidence type="ECO:0000313" key="8">
    <source>
        <dbReference type="EMBL" id="OGG43953.1"/>
    </source>
</evidence>
<evidence type="ECO:0000256" key="2">
    <source>
        <dbReference type="ARBA" id="ARBA00023274"/>
    </source>
</evidence>
<dbReference type="InterPro" id="IPR000702">
    <property type="entry name" value="Ribosomal_uL6-like"/>
</dbReference>
<dbReference type="GO" id="GO:0022625">
    <property type="term" value="C:cytosolic large ribosomal subunit"/>
    <property type="evidence" value="ECO:0007669"/>
    <property type="project" value="UniProtKB-UniRule"/>
</dbReference>
<name>A0A1F6C4G1_9BACT</name>
<dbReference type="NCBIfam" id="TIGR03654">
    <property type="entry name" value="L6_bact"/>
    <property type="match status" value="1"/>
</dbReference>
<keyword evidence="2 5" id="KW-0687">Ribonucleoprotein</keyword>
<evidence type="ECO:0000313" key="9">
    <source>
        <dbReference type="Proteomes" id="UP000176633"/>
    </source>
</evidence>
<dbReference type="STRING" id="1798473.A3G50_00030"/>
<organism evidence="8 9">
    <name type="scientific">Candidatus Jorgensenbacteria bacterium RIFCSPLOWO2_12_FULL_42_11</name>
    <dbReference type="NCBI Taxonomy" id="1798473"/>
    <lineage>
        <taxon>Bacteria</taxon>
        <taxon>Candidatus Joergenseniibacteriota</taxon>
    </lineage>
</organism>
<dbReference type="AlphaFoldDB" id="A0A1F6C4G1"/>
<dbReference type="GO" id="GO:0019843">
    <property type="term" value="F:rRNA binding"/>
    <property type="evidence" value="ECO:0007669"/>
    <property type="project" value="UniProtKB-UniRule"/>
</dbReference>
<dbReference type="Proteomes" id="UP000176633">
    <property type="component" value="Unassembled WGS sequence"/>
</dbReference>
<dbReference type="InterPro" id="IPR020040">
    <property type="entry name" value="Ribosomal_uL6_a/b-dom"/>
</dbReference>
<dbReference type="PRINTS" id="PR00059">
    <property type="entry name" value="RIBOSOMALL6"/>
</dbReference>
<dbReference type="PIRSF" id="PIRSF002162">
    <property type="entry name" value="Ribosomal_L6"/>
    <property type="match status" value="1"/>
</dbReference>
<dbReference type="PROSITE" id="PS00525">
    <property type="entry name" value="RIBOSOMAL_L6_1"/>
    <property type="match status" value="1"/>
</dbReference>
<dbReference type="Pfam" id="PF00347">
    <property type="entry name" value="Ribosomal_L6"/>
    <property type="match status" value="1"/>
</dbReference>
<dbReference type="GO" id="GO:0002181">
    <property type="term" value="P:cytoplasmic translation"/>
    <property type="evidence" value="ECO:0007669"/>
    <property type="project" value="TreeGrafter"/>
</dbReference>
<evidence type="ECO:0000256" key="3">
    <source>
        <dbReference type="ARBA" id="ARBA00035454"/>
    </source>
</evidence>
<gene>
    <name evidence="8" type="ORF">A3G50_00030</name>
</gene>
<dbReference type="Gene3D" id="3.90.930.12">
    <property type="entry name" value="Ribosomal protein L6, alpha-beta domain"/>
    <property type="match status" value="2"/>
</dbReference>
<dbReference type="PANTHER" id="PTHR11655:SF14">
    <property type="entry name" value="LARGE RIBOSOMAL SUBUNIT PROTEIN UL6M"/>
    <property type="match status" value="1"/>
</dbReference>
<accession>A0A1F6C4G1</accession>
<sequence length="183" mass="20240">MSKIGKKIIVIPEGISVEIKDREIDFQNTKGEMLNLKILAGVLASVSDKILSFTIEKKNRQSRTNWGTTRSLANNAVIGLSQGFSKILEIEGIGFRVEKAGEELVFKLGFSHLIRFPIPAGIKTEISKNILKIFGFDKALVGKIAAEIRDLKKPEPYKGKGIRYQGEVIKKKTGKKVETAVAK</sequence>
<dbReference type="PANTHER" id="PTHR11655">
    <property type="entry name" value="60S/50S RIBOSOMAL PROTEIN L6/L9"/>
    <property type="match status" value="1"/>
</dbReference>
<evidence type="ECO:0000256" key="5">
    <source>
        <dbReference type="RuleBase" id="RU003869"/>
    </source>
</evidence>
<comment type="similarity">
    <text evidence="5">Belongs to the universal ribosomal protein uL6 family.</text>
</comment>
<comment type="caution">
    <text evidence="8">The sequence shown here is derived from an EMBL/GenBank/DDBJ whole genome shotgun (WGS) entry which is preliminary data.</text>
</comment>
<feature type="domain" description="Large ribosomal subunit protein uL6 alpha-beta" evidence="7">
    <location>
        <begin position="92"/>
        <end position="164"/>
    </location>
</feature>
<dbReference type="InterPro" id="IPR019906">
    <property type="entry name" value="Ribosomal_uL6_bac-type"/>
</dbReference>
<protein>
    <recommendedName>
        <fullName evidence="3 4">50S ribosomal protein L6</fullName>
    </recommendedName>
</protein>
<keyword evidence="6" id="KW-0699">rRNA-binding</keyword>
<comment type="function">
    <text evidence="6">This protein binds to the 23S rRNA, and is important in its secondary structure. It is located near the subunit interface in the base of the L7/L12 stalk, and near the tRNA binding site of the peptidyltransferase center.</text>
</comment>
<evidence type="ECO:0000256" key="1">
    <source>
        <dbReference type="ARBA" id="ARBA00022980"/>
    </source>
</evidence>
<evidence type="ECO:0000256" key="4">
    <source>
        <dbReference type="NCBIfam" id="TIGR03654"/>
    </source>
</evidence>
<keyword evidence="1 5" id="KW-0689">Ribosomal protein</keyword>